<reference evidence="1" key="2">
    <citation type="submission" date="2020-05" db="UniProtKB">
        <authorList>
            <consortium name="EnsemblMetazoa"/>
        </authorList>
    </citation>
    <scope>IDENTIFICATION</scope>
    <source>
        <strain evidence="1">IAEA</strain>
    </source>
</reference>
<dbReference type="Proteomes" id="UP000092460">
    <property type="component" value="Unassembled WGS sequence"/>
</dbReference>
<evidence type="ECO:0000313" key="2">
    <source>
        <dbReference type="Proteomes" id="UP000092460"/>
    </source>
</evidence>
<keyword evidence="2" id="KW-1185">Reference proteome</keyword>
<dbReference type="EnsemblMetazoa" id="GPPI002468-RA">
    <property type="protein sequence ID" value="GPPI002468-PA"/>
    <property type="gene ID" value="GPPI002468"/>
</dbReference>
<name>A0A1B0AMZ2_9MUSC</name>
<sequence>MLKCRNFSARLEYSTMINILLLLKLYCLLLSSQRRKCEDLKTLTATTKLELRIILLCLQHWGNVKAIDSPLFRYIDQHIPLKDYPMENSERKLVLLVLYNLLCDIIHNT</sequence>
<dbReference type="VEuPathDB" id="VectorBase:GPPI002468"/>
<evidence type="ECO:0000313" key="1">
    <source>
        <dbReference type="EnsemblMetazoa" id="GPPI002468-PA"/>
    </source>
</evidence>
<accession>A0A1B0AMZ2</accession>
<protein>
    <submittedName>
        <fullName evidence="1">Uncharacterized protein</fullName>
    </submittedName>
</protein>
<organism evidence="1 2">
    <name type="scientific">Glossina palpalis gambiensis</name>
    <dbReference type="NCBI Taxonomy" id="67801"/>
    <lineage>
        <taxon>Eukaryota</taxon>
        <taxon>Metazoa</taxon>
        <taxon>Ecdysozoa</taxon>
        <taxon>Arthropoda</taxon>
        <taxon>Hexapoda</taxon>
        <taxon>Insecta</taxon>
        <taxon>Pterygota</taxon>
        <taxon>Neoptera</taxon>
        <taxon>Endopterygota</taxon>
        <taxon>Diptera</taxon>
        <taxon>Brachycera</taxon>
        <taxon>Muscomorpha</taxon>
        <taxon>Hippoboscoidea</taxon>
        <taxon>Glossinidae</taxon>
        <taxon>Glossina</taxon>
    </lineage>
</organism>
<proteinExistence type="predicted"/>
<dbReference type="AlphaFoldDB" id="A0A1B0AMZ2"/>
<reference evidence="2" key="1">
    <citation type="submission" date="2015-01" db="EMBL/GenBank/DDBJ databases">
        <authorList>
            <person name="Aksoy S."/>
            <person name="Warren W."/>
            <person name="Wilson R.K."/>
        </authorList>
    </citation>
    <scope>NUCLEOTIDE SEQUENCE [LARGE SCALE GENOMIC DNA]</scope>
    <source>
        <strain evidence="2">IAEA</strain>
    </source>
</reference>
<dbReference type="EMBL" id="JXJN01000664">
    <property type="status" value="NOT_ANNOTATED_CDS"/>
    <property type="molecule type" value="Genomic_DNA"/>
</dbReference>